<feature type="transmembrane region" description="Helical" evidence="6">
    <location>
        <begin position="322"/>
        <end position="345"/>
    </location>
</feature>
<reference evidence="8" key="1">
    <citation type="submission" date="2022-03" db="EMBL/GenBank/DDBJ databases">
        <authorList>
            <person name="Martin C."/>
        </authorList>
    </citation>
    <scope>NUCLEOTIDE SEQUENCE</scope>
</reference>
<feature type="domain" description="Nodulin-like" evidence="7">
    <location>
        <begin position="17"/>
        <end position="214"/>
    </location>
</feature>
<proteinExistence type="predicted"/>
<keyword evidence="3 6" id="KW-1133">Transmembrane helix</keyword>
<name>A0A8S4Q5D0_OWEFU</name>
<keyword evidence="2 6" id="KW-0812">Transmembrane</keyword>
<evidence type="ECO:0000256" key="2">
    <source>
        <dbReference type="ARBA" id="ARBA00022692"/>
    </source>
</evidence>
<comment type="subcellular location">
    <subcellularLocation>
        <location evidence="1">Membrane</location>
        <topology evidence="1">Multi-pass membrane protein</topology>
    </subcellularLocation>
</comment>
<dbReference type="Proteomes" id="UP000749559">
    <property type="component" value="Unassembled WGS sequence"/>
</dbReference>
<dbReference type="Gene3D" id="1.20.1250.20">
    <property type="entry name" value="MFS general substrate transporter like domains"/>
    <property type="match status" value="1"/>
</dbReference>
<dbReference type="PROSITE" id="PS51257">
    <property type="entry name" value="PROKAR_LIPOPROTEIN"/>
    <property type="match status" value="1"/>
</dbReference>
<evidence type="ECO:0000256" key="3">
    <source>
        <dbReference type="ARBA" id="ARBA00022989"/>
    </source>
</evidence>
<evidence type="ECO:0000313" key="9">
    <source>
        <dbReference type="Proteomes" id="UP000749559"/>
    </source>
</evidence>
<evidence type="ECO:0000256" key="6">
    <source>
        <dbReference type="SAM" id="Phobius"/>
    </source>
</evidence>
<evidence type="ECO:0000313" key="8">
    <source>
        <dbReference type="EMBL" id="CAH1801113.1"/>
    </source>
</evidence>
<dbReference type="InterPro" id="IPR036259">
    <property type="entry name" value="MFS_trans_sf"/>
</dbReference>
<organism evidence="8 9">
    <name type="scientific">Owenia fusiformis</name>
    <name type="common">Polychaete worm</name>
    <dbReference type="NCBI Taxonomy" id="6347"/>
    <lineage>
        <taxon>Eukaryota</taxon>
        <taxon>Metazoa</taxon>
        <taxon>Spiralia</taxon>
        <taxon>Lophotrochozoa</taxon>
        <taxon>Annelida</taxon>
        <taxon>Polychaeta</taxon>
        <taxon>Sedentaria</taxon>
        <taxon>Canalipalpata</taxon>
        <taxon>Sabellida</taxon>
        <taxon>Oweniida</taxon>
        <taxon>Oweniidae</taxon>
        <taxon>Owenia</taxon>
    </lineage>
</organism>
<feature type="transmembrane region" description="Helical" evidence="6">
    <location>
        <begin position="12"/>
        <end position="33"/>
    </location>
</feature>
<gene>
    <name evidence="8" type="ORF">OFUS_LOCUS24931</name>
</gene>
<dbReference type="EMBL" id="CAIIXF020000012">
    <property type="protein sequence ID" value="CAH1801113.1"/>
    <property type="molecule type" value="Genomic_DNA"/>
</dbReference>
<dbReference type="PANTHER" id="PTHR21576:SF158">
    <property type="entry name" value="RIBOSOMAL RNA-PROCESSING PROTEIN 12-LIKE CONSERVED DOMAIN-CONTAINING PROTEIN"/>
    <property type="match status" value="1"/>
</dbReference>
<evidence type="ECO:0000256" key="5">
    <source>
        <dbReference type="SAM" id="MobiDB-lite"/>
    </source>
</evidence>
<evidence type="ECO:0000259" key="7">
    <source>
        <dbReference type="Pfam" id="PF06813"/>
    </source>
</evidence>
<feature type="transmembrane region" description="Helical" evidence="6">
    <location>
        <begin position="53"/>
        <end position="72"/>
    </location>
</feature>
<evidence type="ECO:0000256" key="1">
    <source>
        <dbReference type="ARBA" id="ARBA00004141"/>
    </source>
</evidence>
<feature type="transmembrane region" description="Helical" evidence="6">
    <location>
        <begin position="79"/>
        <end position="95"/>
    </location>
</feature>
<comment type="caution">
    <text evidence="8">The sequence shown here is derived from an EMBL/GenBank/DDBJ whole genome shotgun (WGS) entry which is preliminary data.</text>
</comment>
<dbReference type="SUPFAM" id="SSF103473">
    <property type="entry name" value="MFS general substrate transporter"/>
    <property type="match status" value="1"/>
</dbReference>
<sequence>MAICKFNQLRCLLVTSLIVGCFVKLWKGTLFNFNVYALALRDTFNYTQTDVNTISILTNMGISFGFPAGILHDKYGPRWTSFVGLVVTFAAYILIWSTSKSVEFYSNNAWLMKLYFFFIGQGTTFAYMTAFVTNLCNFDSKYRGKIVGLLDTFSGGSPSLFALIYATCFVNGHVTDDGNQNWPGYIEILIVGTTVTNFAAFLLLRVRPGEPDTDSEADVELEAATDKSHGEDTELVKADELANRYDGTDAQPADDSHAEAIEPTTNTTWYHKLKEEWNDFKGTLFDKRYLFLLFIKSFVTPIAIVFNTNITALLKAAGYEEYSATMTILFPLAGMGSRVIISFAADYFPSVSSRSNILLITNMGFIVAQGLLIDEICEEQYRAYTSKPIARSKLRKNHMNVSKKLNNQLSCDDKSS</sequence>
<dbReference type="InterPro" id="IPR010658">
    <property type="entry name" value="Nodulin-like"/>
</dbReference>
<keyword evidence="4 6" id="KW-0472">Membrane</keyword>
<feature type="transmembrane region" description="Helical" evidence="6">
    <location>
        <begin position="184"/>
        <end position="204"/>
    </location>
</feature>
<dbReference type="Pfam" id="PF06813">
    <property type="entry name" value="Nodulin-like"/>
    <property type="match status" value="1"/>
</dbReference>
<feature type="transmembrane region" description="Helical" evidence="6">
    <location>
        <begin position="115"/>
        <end position="136"/>
    </location>
</feature>
<feature type="transmembrane region" description="Helical" evidence="6">
    <location>
        <begin position="289"/>
        <end position="310"/>
    </location>
</feature>
<feature type="region of interest" description="Disordered" evidence="5">
    <location>
        <begin position="210"/>
        <end position="232"/>
    </location>
</feature>
<dbReference type="AlphaFoldDB" id="A0A8S4Q5D0"/>
<keyword evidence="9" id="KW-1185">Reference proteome</keyword>
<protein>
    <recommendedName>
        <fullName evidence="7">Nodulin-like domain-containing protein</fullName>
    </recommendedName>
</protein>
<accession>A0A8S4Q5D0</accession>
<evidence type="ECO:0000256" key="4">
    <source>
        <dbReference type="ARBA" id="ARBA00023136"/>
    </source>
</evidence>
<dbReference type="OrthoDB" id="410267at2759"/>
<feature type="transmembrane region" description="Helical" evidence="6">
    <location>
        <begin position="148"/>
        <end position="172"/>
    </location>
</feature>
<dbReference type="GO" id="GO:0016020">
    <property type="term" value="C:membrane"/>
    <property type="evidence" value="ECO:0007669"/>
    <property type="project" value="UniProtKB-SubCell"/>
</dbReference>
<feature type="compositionally biased region" description="Acidic residues" evidence="5">
    <location>
        <begin position="211"/>
        <end position="223"/>
    </location>
</feature>
<dbReference type="PANTHER" id="PTHR21576">
    <property type="entry name" value="UNCHARACTERIZED NODULIN-LIKE PROTEIN"/>
    <property type="match status" value="1"/>
</dbReference>